<dbReference type="PANTHER" id="PTHR34406">
    <property type="entry name" value="PROTEIN YCEI"/>
    <property type="match status" value="1"/>
</dbReference>
<dbReference type="Gene3D" id="2.40.128.110">
    <property type="entry name" value="Lipid/polyisoprenoid-binding, YceI-like"/>
    <property type="match status" value="1"/>
</dbReference>
<dbReference type="SMART" id="SM00867">
    <property type="entry name" value="YceI"/>
    <property type="match status" value="1"/>
</dbReference>
<name>A0A5B7ZVN0_9GAMM</name>
<dbReference type="InterPro" id="IPR007372">
    <property type="entry name" value="Lipid/polyisoprenoid-bd_YceI"/>
</dbReference>
<dbReference type="InterPro" id="IPR036761">
    <property type="entry name" value="TTHA0802/YceI-like_sf"/>
</dbReference>
<dbReference type="Pfam" id="PF04264">
    <property type="entry name" value="YceI"/>
    <property type="match status" value="1"/>
</dbReference>
<feature type="compositionally biased region" description="Low complexity" evidence="1">
    <location>
        <begin position="200"/>
        <end position="214"/>
    </location>
</feature>
<keyword evidence="4" id="KW-1185">Reference proteome</keyword>
<dbReference type="PANTHER" id="PTHR34406:SF1">
    <property type="entry name" value="PROTEIN YCEI"/>
    <property type="match status" value="1"/>
</dbReference>
<organism evidence="3 4">
    <name type="scientific">Thermomonas aquatica</name>
    <dbReference type="NCBI Taxonomy" id="2202149"/>
    <lineage>
        <taxon>Bacteria</taxon>
        <taxon>Pseudomonadati</taxon>
        <taxon>Pseudomonadota</taxon>
        <taxon>Gammaproteobacteria</taxon>
        <taxon>Lysobacterales</taxon>
        <taxon>Lysobacteraceae</taxon>
        <taxon>Thermomonas</taxon>
    </lineage>
</organism>
<accession>A0A5B7ZVN0</accession>
<evidence type="ECO:0000256" key="1">
    <source>
        <dbReference type="SAM" id="MobiDB-lite"/>
    </source>
</evidence>
<protein>
    <submittedName>
        <fullName evidence="3">Polyisoprenoid-binding protein</fullName>
    </submittedName>
</protein>
<dbReference type="OrthoDB" id="9811006at2"/>
<proteinExistence type="predicted"/>
<evidence type="ECO:0000313" key="4">
    <source>
        <dbReference type="Proteomes" id="UP000308149"/>
    </source>
</evidence>
<dbReference type="SUPFAM" id="SSF101874">
    <property type="entry name" value="YceI-like"/>
    <property type="match status" value="1"/>
</dbReference>
<feature type="region of interest" description="Disordered" evidence="1">
    <location>
        <begin position="188"/>
        <end position="214"/>
    </location>
</feature>
<reference evidence="3 4" key="1">
    <citation type="submission" date="2019-06" db="EMBL/GenBank/DDBJ databases">
        <title>Thermomonas aquatica sp. nov., isolated from an industrial wastewater treatment plant.</title>
        <authorList>
            <person name="Jeon J.H."/>
            <person name="Park D.-S."/>
        </authorList>
    </citation>
    <scope>NUCLEOTIDE SEQUENCE [LARGE SCALE GENOMIC DNA]</scope>
    <source>
        <strain evidence="3 4">SY21</strain>
    </source>
</reference>
<dbReference type="EMBL" id="CP040871">
    <property type="protein sequence ID" value="QDA58543.1"/>
    <property type="molecule type" value="Genomic_DNA"/>
</dbReference>
<evidence type="ECO:0000259" key="2">
    <source>
        <dbReference type="SMART" id="SM00867"/>
    </source>
</evidence>
<evidence type="ECO:0000313" key="3">
    <source>
        <dbReference type="EMBL" id="QDA58543.1"/>
    </source>
</evidence>
<feature type="domain" description="Lipid/polyisoprenoid-binding YceI-like" evidence="2">
    <location>
        <begin position="21"/>
        <end position="186"/>
    </location>
</feature>
<dbReference type="Proteomes" id="UP000308149">
    <property type="component" value="Chromosome"/>
</dbReference>
<sequence length="214" mass="23019">MATALAVLCACPAAGAGEPVRYAIDPVHTRVLFEIDHAGFSKAIGTVSGSEGSLLFDADDWSTARLDVVVPMQRLDMGDSGWSASVFAPRFLDVKRYPQARFVADRVTRGEGNRGSACGRLTLHGTTRPFCMALALNRIARYPLPPFRRTAGFSATATLKRSDFGMKSWRSLVGDEVLLRIEAELVRRDGDDGKPDSAPTETTAADAEAATTEP</sequence>
<dbReference type="AlphaFoldDB" id="A0A5B7ZVN0"/>
<gene>
    <name evidence="3" type="ORF">FHQ07_11665</name>
</gene>
<dbReference type="KEGG" id="thes:FHQ07_11665"/>